<evidence type="ECO:0000256" key="4">
    <source>
        <dbReference type="ARBA" id="ARBA00020920"/>
    </source>
</evidence>
<dbReference type="InterPro" id="IPR003439">
    <property type="entry name" value="ABC_transporter-like_ATP-bd"/>
</dbReference>
<dbReference type="PANTHER" id="PTHR48041:SF32">
    <property type="entry name" value="PROTEIN WHITE-LIKE PROTEIN"/>
    <property type="match status" value="1"/>
</dbReference>
<evidence type="ECO:0000256" key="5">
    <source>
        <dbReference type="ARBA" id="ARBA00020921"/>
    </source>
</evidence>
<dbReference type="InterPro" id="IPR017937">
    <property type="entry name" value="Thioredoxin_CS"/>
</dbReference>
<dbReference type="OrthoDB" id="5810603at2759"/>
<dbReference type="PROSITE" id="PS50076">
    <property type="entry name" value="DNAJ_2"/>
    <property type="match status" value="1"/>
</dbReference>
<dbReference type="InterPro" id="IPR018253">
    <property type="entry name" value="DnaJ_domain_CS"/>
</dbReference>
<dbReference type="PROSITE" id="PS51352">
    <property type="entry name" value="THIOREDOXIN_2"/>
    <property type="match status" value="1"/>
</dbReference>
<name>A0A6J1NHA2_BICAN</name>
<keyword evidence="8" id="KW-0547">Nucleotide-binding</keyword>
<dbReference type="PROSITE" id="PS00194">
    <property type="entry name" value="THIOREDOXIN_1"/>
    <property type="match status" value="1"/>
</dbReference>
<dbReference type="SUPFAM" id="SSF52540">
    <property type="entry name" value="P-loop containing nucleoside triphosphate hydrolases"/>
    <property type="match status" value="1"/>
</dbReference>
<dbReference type="CDD" id="cd06257">
    <property type="entry name" value="DnaJ"/>
    <property type="match status" value="1"/>
</dbReference>
<evidence type="ECO:0000256" key="11">
    <source>
        <dbReference type="ARBA" id="ARBA00023006"/>
    </source>
</evidence>
<evidence type="ECO:0000256" key="13">
    <source>
        <dbReference type="ARBA" id="ARBA00035002"/>
    </source>
</evidence>
<dbReference type="SMART" id="SM00382">
    <property type="entry name" value="AAA"/>
    <property type="match status" value="1"/>
</dbReference>
<dbReference type="GO" id="GO:0005524">
    <property type="term" value="F:ATP binding"/>
    <property type="evidence" value="ECO:0007669"/>
    <property type="project" value="UniProtKB-KW"/>
</dbReference>
<dbReference type="SUPFAM" id="SSF46565">
    <property type="entry name" value="Chaperone J-domain"/>
    <property type="match status" value="1"/>
</dbReference>
<evidence type="ECO:0000256" key="14">
    <source>
        <dbReference type="ARBA" id="ARBA00035043"/>
    </source>
</evidence>
<dbReference type="GO" id="GO:0016887">
    <property type="term" value="F:ATP hydrolysis activity"/>
    <property type="evidence" value="ECO:0007669"/>
    <property type="project" value="InterPro"/>
</dbReference>
<dbReference type="GO" id="GO:0005886">
    <property type="term" value="C:plasma membrane"/>
    <property type="evidence" value="ECO:0007669"/>
    <property type="project" value="TreeGrafter"/>
</dbReference>
<feature type="transmembrane region" description="Helical" evidence="15">
    <location>
        <begin position="544"/>
        <end position="562"/>
    </location>
</feature>
<dbReference type="CDD" id="cd03213">
    <property type="entry name" value="ABCG_EPDR"/>
    <property type="match status" value="1"/>
</dbReference>
<dbReference type="Pfam" id="PF01061">
    <property type="entry name" value="ABC2_membrane"/>
    <property type="match status" value="1"/>
</dbReference>
<dbReference type="InterPro" id="IPR036249">
    <property type="entry name" value="Thioredoxin-like_sf"/>
</dbReference>
<evidence type="ECO:0000256" key="7">
    <source>
        <dbReference type="ARBA" id="ARBA00022692"/>
    </source>
</evidence>
<protein>
    <recommendedName>
        <fullName evidence="4">DnaJ homolog subfamily C member 10</fullName>
    </recommendedName>
    <alternativeName>
        <fullName evidence="5">DnaJ homolog subfamily C member 16</fullName>
    </alternativeName>
    <alternativeName>
        <fullName evidence="14">Endoplasmic reticulum DNA J domain-containing protein 8</fullName>
    </alternativeName>
</protein>
<dbReference type="Pfam" id="PF00005">
    <property type="entry name" value="ABC_tran"/>
    <property type="match status" value="1"/>
</dbReference>
<dbReference type="SMART" id="SM00271">
    <property type="entry name" value="DnaJ"/>
    <property type="match status" value="1"/>
</dbReference>
<dbReference type="InterPro" id="IPR013766">
    <property type="entry name" value="Thioredoxin_domain"/>
</dbReference>
<keyword evidence="9" id="KW-0067">ATP-binding</keyword>
<dbReference type="PANTHER" id="PTHR48041">
    <property type="entry name" value="ABC TRANSPORTER G FAMILY MEMBER 28"/>
    <property type="match status" value="1"/>
</dbReference>
<reference evidence="20" key="1">
    <citation type="submission" date="2025-08" db="UniProtKB">
        <authorList>
            <consortium name="RefSeq"/>
        </authorList>
    </citation>
    <scope>IDENTIFICATION</scope>
</reference>
<evidence type="ECO:0000256" key="1">
    <source>
        <dbReference type="ARBA" id="ARBA00004141"/>
    </source>
</evidence>
<dbReference type="Pfam" id="PF19055">
    <property type="entry name" value="ABC2_membrane_7"/>
    <property type="match status" value="1"/>
</dbReference>
<evidence type="ECO:0000259" key="18">
    <source>
        <dbReference type="PROSITE" id="PS51352"/>
    </source>
</evidence>
<dbReference type="InterPro" id="IPR027417">
    <property type="entry name" value="P-loop_NTPase"/>
</dbReference>
<dbReference type="InterPro" id="IPR003593">
    <property type="entry name" value="AAA+_ATPase"/>
</dbReference>
<dbReference type="PROSITE" id="PS50893">
    <property type="entry name" value="ABC_TRANSPORTER_2"/>
    <property type="match status" value="1"/>
</dbReference>
<evidence type="ECO:0000259" key="17">
    <source>
        <dbReference type="PROSITE" id="PS50893"/>
    </source>
</evidence>
<dbReference type="KEGG" id="bany:112048983"/>
<feature type="transmembrane region" description="Helical" evidence="15">
    <location>
        <begin position="478"/>
        <end position="499"/>
    </location>
</feature>
<dbReference type="Pfam" id="PF00226">
    <property type="entry name" value="DnaJ"/>
    <property type="match status" value="1"/>
</dbReference>
<evidence type="ECO:0000256" key="8">
    <source>
        <dbReference type="ARBA" id="ARBA00022741"/>
    </source>
</evidence>
<feature type="domain" description="ABC transporter" evidence="17">
    <location>
        <begin position="40"/>
        <end position="287"/>
    </location>
</feature>
<dbReference type="InterPro" id="IPR050352">
    <property type="entry name" value="ABCG_transporters"/>
</dbReference>
<dbReference type="InterPro" id="IPR036869">
    <property type="entry name" value="J_dom_sf"/>
</dbReference>
<proteinExistence type="inferred from homology"/>
<dbReference type="PROSITE" id="PS00636">
    <property type="entry name" value="DNAJ_1"/>
    <property type="match status" value="1"/>
</dbReference>
<keyword evidence="6" id="KW-0813">Transport</keyword>
<keyword evidence="19" id="KW-1185">Reference proteome</keyword>
<dbReference type="PRINTS" id="PR00625">
    <property type="entry name" value="JDOMAIN"/>
</dbReference>
<feature type="transmembrane region" description="Helical" evidence="15">
    <location>
        <begin position="444"/>
        <end position="466"/>
    </location>
</feature>
<dbReference type="GeneID" id="112048983"/>
<evidence type="ECO:0000256" key="6">
    <source>
        <dbReference type="ARBA" id="ARBA00022448"/>
    </source>
</evidence>
<dbReference type="CDD" id="cd02961">
    <property type="entry name" value="PDI_a_family"/>
    <property type="match status" value="1"/>
</dbReference>
<evidence type="ECO:0000313" key="20">
    <source>
        <dbReference type="RefSeq" id="XP_023942466.2"/>
    </source>
</evidence>
<dbReference type="GO" id="GO:0005789">
    <property type="term" value="C:endoplasmic reticulum membrane"/>
    <property type="evidence" value="ECO:0007669"/>
    <property type="project" value="UniProtKB-SubCell"/>
</dbReference>
<gene>
    <name evidence="20" type="primary">LOC112048983</name>
</gene>
<feature type="domain" description="Thioredoxin" evidence="18">
    <location>
        <begin position="677"/>
        <end position="803"/>
    </location>
</feature>
<evidence type="ECO:0000256" key="15">
    <source>
        <dbReference type="SAM" id="Phobius"/>
    </source>
</evidence>
<sequence length="1356" mass="153715">MTSALTLLQGLGQKVSRREPKQTECRTLQMNMPQPVNVNIEFTDINMEVTTGLLKKNKKTILRNVSGVFKSGQLTAIMGPSGAGKTSLLNALTMFSVGDVNGVIRAGDLVCELGKNNHCQKEYRKQTSYILQDDRLNPLFTVAELMQFAADLKLGNTLTAKLKNTVISEVLEKLGLTGTENTRCCNLSGGQRKRVSIAVELIDNPPVLFLDEPTTGLDSMTTAQCMDMLKNLARAGRTVICTIHQPSASVYKLFDQVYILAEGLCIYNGSSANTVPYLASVGLQCPMYHNPADYVLEIANGEYGNFNELLAAKCSRDNSVEKPSLPLIAEEPKFSCGKMVLVVNKPHELYKFTVLLRRCFIQQYRDWTVTHLKVLLHLVIGILLGLLFQRAGADASKTFSNLSYLIVSAAYLTYTSLMPGVLKFPDELPVLKKENFNNWYNLKTYYAAILITSIPIQISFSIVYSTPSYMLTGQPMEITRFAMFVLVLANVTLLADAIGNLIGSCVSTVNGTFFGAITTCTMLVFAGFLVLPAHMNPVMRIISYISYLKYAFEALALAIYSYNRPPLVCPDETLYCHLRMKLLIFALLHTILHTSVNPSSTTYYQLLGVSKSASTQEIRQAYKKLAVKLHPDKNPNSEEQKRFIEINEAYDILKDPEKRHKYDLYGSQQSYTRKYDYQSQTEYNNLYYNGLYHGDPFVETLSGGSFYSFLSEGLYFVNFYSPFCPPCQSLADDWKKFAETYDGIVKVGAVNCKYYNSFCYNNMRIGSYPTLLFYPNGRNGNYIYYSGAHTFEALEDFVMKFIRGRVHIPRVTQVLRNTEKPVVYIIDEESLDENTITRIAYHLNYLATVVKAKNVRDQLTDNPESTIVLKHRDIQEDLQSIDVTNILKDIVDLLPNVPRISLENLKTIRDDLRKGVDKPWVLFFSKKGVDKLLLHQLVSTLNDLNFGEVDCDLDETLCSSLQVDEAPTWAVLKMGGAYQRFFTAPTRQKLKQAAKANALHTLSASDLQKILNGEMSAWVLLVAPYDVQWLHLLEPFTGLCLDLADSGISFGIMSCTLDTDQYCRLVARNQPMVLLQNGTQRYTYNGQAKKDQMLEFVQLIRESADLEITEEQALEIMDVSNREHVWLLAYLPAACGRICDELKQEFRIVTKRLRPLDSLRVGMLVCTKGAAGFCSNIRRPTARLYLVGSKQFYTMNLEQMQAPYIMEWALDLVDDVTKLNWHSFSKTVIAEELNPSRDKKPWLVYFHSPRCYHCFERYPDFSILAIHLRKSINFGKVNCVADRSLCQHEHVTSYPSLRLYLHRNHQHPTSRVVALQPKDHAALLQDIRPHLARYDNSLGDIKNIEIKSHVRFKDEL</sequence>
<accession>A0A6J1NHA2</accession>
<dbReference type="Pfam" id="PF00085">
    <property type="entry name" value="Thioredoxin"/>
    <property type="match status" value="2"/>
</dbReference>
<dbReference type="InterPro" id="IPR043926">
    <property type="entry name" value="ABCG_dom"/>
</dbReference>
<dbReference type="Gene3D" id="3.40.50.300">
    <property type="entry name" value="P-loop containing nucleotide triphosphate hydrolases"/>
    <property type="match status" value="1"/>
</dbReference>
<evidence type="ECO:0000256" key="10">
    <source>
        <dbReference type="ARBA" id="ARBA00022989"/>
    </source>
</evidence>
<evidence type="ECO:0000256" key="12">
    <source>
        <dbReference type="ARBA" id="ARBA00023136"/>
    </source>
</evidence>
<keyword evidence="7 15" id="KW-0812">Transmembrane</keyword>
<dbReference type="PROSITE" id="PS00211">
    <property type="entry name" value="ABC_TRANSPORTER_1"/>
    <property type="match status" value="1"/>
</dbReference>
<keyword evidence="10 15" id="KW-1133">Transmembrane helix</keyword>
<comment type="similarity">
    <text evidence="3">Belongs to the ABC transporter superfamily. ABCG family. Eye pigment precursor importer (TC 3.A.1.204) subfamily.</text>
</comment>
<dbReference type="Proteomes" id="UP001652582">
    <property type="component" value="Chromosome 9"/>
</dbReference>
<evidence type="ECO:0000256" key="3">
    <source>
        <dbReference type="ARBA" id="ARBA00005814"/>
    </source>
</evidence>
<dbReference type="RefSeq" id="XP_023942466.2">
    <property type="nucleotide sequence ID" value="XM_024086698.2"/>
</dbReference>
<feature type="transmembrane region" description="Helical" evidence="15">
    <location>
        <begin position="511"/>
        <end position="532"/>
    </location>
</feature>
<feature type="domain" description="J" evidence="16">
    <location>
        <begin position="602"/>
        <end position="666"/>
    </location>
</feature>
<evidence type="ECO:0000256" key="9">
    <source>
        <dbReference type="ARBA" id="ARBA00022840"/>
    </source>
</evidence>
<dbReference type="Gene3D" id="1.10.287.110">
    <property type="entry name" value="DnaJ domain"/>
    <property type="match status" value="1"/>
</dbReference>
<feature type="transmembrane region" description="Helical" evidence="15">
    <location>
        <begin position="374"/>
        <end position="392"/>
    </location>
</feature>
<keyword evidence="12 15" id="KW-0472">Membrane</keyword>
<evidence type="ECO:0000256" key="2">
    <source>
        <dbReference type="ARBA" id="ARBA00004163"/>
    </source>
</evidence>
<dbReference type="InterPro" id="IPR017871">
    <property type="entry name" value="ABC_transporter-like_CS"/>
</dbReference>
<dbReference type="GO" id="GO:0140359">
    <property type="term" value="F:ABC-type transporter activity"/>
    <property type="evidence" value="ECO:0007669"/>
    <property type="project" value="InterPro"/>
</dbReference>
<dbReference type="GO" id="GO:0006914">
    <property type="term" value="P:autophagy"/>
    <property type="evidence" value="ECO:0007669"/>
    <property type="project" value="UniProtKB-KW"/>
</dbReference>
<feature type="transmembrane region" description="Helical" evidence="15">
    <location>
        <begin position="404"/>
        <end position="424"/>
    </location>
</feature>
<evidence type="ECO:0000313" key="19">
    <source>
        <dbReference type="Proteomes" id="UP001652582"/>
    </source>
</evidence>
<dbReference type="InterPro" id="IPR013525">
    <property type="entry name" value="ABC2_TM"/>
</dbReference>
<organism evidence="19 20">
    <name type="scientific">Bicyclus anynana</name>
    <name type="common">Squinting bush brown butterfly</name>
    <dbReference type="NCBI Taxonomy" id="110368"/>
    <lineage>
        <taxon>Eukaryota</taxon>
        <taxon>Metazoa</taxon>
        <taxon>Ecdysozoa</taxon>
        <taxon>Arthropoda</taxon>
        <taxon>Hexapoda</taxon>
        <taxon>Insecta</taxon>
        <taxon>Pterygota</taxon>
        <taxon>Neoptera</taxon>
        <taxon>Endopterygota</taxon>
        <taxon>Lepidoptera</taxon>
        <taxon>Glossata</taxon>
        <taxon>Ditrysia</taxon>
        <taxon>Papilionoidea</taxon>
        <taxon>Nymphalidae</taxon>
        <taxon>Satyrinae</taxon>
        <taxon>Satyrini</taxon>
        <taxon>Mycalesina</taxon>
        <taxon>Bicyclus</taxon>
    </lineage>
</organism>
<comment type="function">
    <text evidence="13">Plays an important role in regulating the size of autophagosomes during the formation process.</text>
</comment>
<evidence type="ECO:0000259" key="16">
    <source>
        <dbReference type="PROSITE" id="PS50076"/>
    </source>
</evidence>
<keyword evidence="11" id="KW-0072">Autophagy</keyword>
<dbReference type="SUPFAM" id="SSF52833">
    <property type="entry name" value="Thioredoxin-like"/>
    <property type="match status" value="4"/>
</dbReference>
<dbReference type="InterPro" id="IPR001623">
    <property type="entry name" value="DnaJ_domain"/>
</dbReference>
<comment type="subcellular location">
    <subcellularLocation>
        <location evidence="2">Endoplasmic reticulum membrane</location>
        <topology evidence="2">Single-pass type IV membrane protein</topology>
    </subcellularLocation>
    <subcellularLocation>
        <location evidence="1">Membrane</location>
        <topology evidence="1">Multi-pass membrane protein</topology>
    </subcellularLocation>
</comment>
<dbReference type="Gene3D" id="3.40.30.10">
    <property type="entry name" value="Glutaredoxin"/>
    <property type="match status" value="3"/>
</dbReference>